<dbReference type="PANTHER" id="PTHR30606:SF10">
    <property type="entry name" value="PHOSPHATIDYLINOSITOL MANNOSIDE ACYLTRANSFERASE"/>
    <property type="match status" value="1"/>
</dbReference>
<dbReference type="PANTHER" id="PTHR30606">
    <property type="entry name" value="LIPID A BIOSYNTHESIS LAUROYL ACYLTRANSFERASE"/>
    <property type="match status" value="1"/>
</dbReference>
<protein>
    <submittedName>
        <fullName evidence="7">Unannotated protein</fullName>
    </submittedName>
</protein>
<dbReference type="Pfam" id="PF03279">
    <property type="entry name" value="Lip_A_acyltrans"/>
    <property type="match status" value="1"/>
</dbReference>
<dbReference type="GO" id="GO:0016746">
    <property type="term" value="F:acyltransferase activity"/>
    <property type="evidence" value="ECO:0007669"/>
    <property type="project" value="UniProtKB-KW"/>
</dbReference>
<comment type="subcellular location">
    <subcellularLocation>
        <location evidence="1">Cell inner membrane</location>
    </subcellularLocation>
</comment>
<evidence type="ECO:0000256" key="4">
    <source>
        <dbReference type="ARBA" id="ARBA00022679"/>
    </source>
</evidence>
<sequence>MIKNLVAWGYIFAWRILRLLPEKFVYKNAYRLADYLVRKNGKSVARLRANLARTQPNITPLDLDLLVYKGMRSVVRYWCDTFRFPDWSKERIINTVTFNDESILIDAIDAGNGVIVTLPHCGNYDHAAAYFCARGAKLVTVAEHLKPEKLFKKFMQYRADFGMEALPLDGRVIPTLLQRIKKGCVIALAADRDLSRSGIDVKFFDGPARMPAGPALLAIRSGAPLISAYISYTDEGIHIDLERVEVPMIGDEDQKIKDLVQICADHFARGISRHPEDWHMMQRIWVDGDFQEQR</sequence>
<dbReference type="AlphaFoldDB" id="A0A6J6VAV5"/>
<evidence type="ECO:0000256" key="1">
    <source>
        <dbReference type="ARBA" id="ARBA00004533"/>
    </source>
</evidence>
<evidence type="ECO:0000313" key="7">
    <source>
        <dbReference type="EMBL" id="CAB4768003.1"/>
    </source>
</evidence>
<dbReference type="GO" id="GO:0008610">
    <property type="term" value="P:lipid biosynthetic process"/>
    <property type="evidence" value="ECO:0007669"/>
    <property type="project" value="UniProtKB-ARBA"/>
</dbReference>
<keyword evidence="6" id="KW-0012">Acyltransferase</keyword>
<proteinExistence type="predicted"/>
<keyword evidence="2" id="KW-1003">Cell membrane</keyword>
<dbReference type="CDD" id="cd07984">
    <property type="entry name" value="LPLAT_LABLAT-like"/>
    <property type="match status" value="1"/>
</dbReference>
<keyword evidence="3" id="KW-0997">Cell inner membrane</keyword>
<dbReference type="NCBIfam" id="NF005919">
    <property type="entry name" value="PRK07920.1"/>
    <property type="match status" value="1"/>
</dbReference>
<organism evidence="7">
    <name type="scientific">freshwater metagenome</name>
    <dbReference type="NCBI Taxonomy" id="449393"/>
    <lineage>
        <taxon>unclassified sequences</taxon>
        <taxon>metagenomes</taxon>
        <taxon>ecological metagenomes</taxon>
    </lineage>
</organism>
<name>A0A6J6VAV5_9ZZZZ</name>
<dbReference type="EMBL" id="CAEZZT010000004">
    <property type="protein sequence ID" value="CAB4768003.1"/>
    <property type="molecule type" value="Genomic_DNA"/>
</dbReference>
<dbReference type="GO" id="GO:1901137">
    <property type="term" value="P:carbohydrate derivative biosynthetic process"/>
    <property type="evidence" value="ECO:0007669"/>
    <property type="project" value="UniProtKB-ARBA"/>
</dbReference>
<keyword evidence="5" id="KW-0472">Membrane</keyword>
<evidence type="ECO:0000256" key="3">
    <source>
        <dbReference type="ARBA" id="ARBA00022519"/>
    </source>
</evidence>
<dbReference type="GO" id="GO:0005886">
    <property type="term" value="C:plasma membrane"/>
    <property type="evidence" value="ECO:0007669"/>
    <property type="project" value="UniProtKB-SubCell"/>
</dbReference>
<accession>A0A6J6VAV5</accession>
<reference evidence="7" key="1">
    <citation type="submission" date="2020-05" db="EMBL/GenBank/DDBJ databases">
        <authorList>
            <person name="Chiriac C."/>
            <person name="Salcher M."/>
            <person name="Ghai R."/>
            <person name="Kavagutti S V."/>
        </authorList>
    </citation>
    <scope>NUCLEOTIDE SEQUENCE</scope>
</reference>
<dbReference type="InterPro" id="IPR004960">
    <property type="entry name" value="LipA_acyltrans"/>
</dbReference>
<evidence type="ECO:0000256" key="5">
    <source>
        <dbReference type="ARBA" id="ARBA00023136"/>
    </source>
</evidence>
<evidence type="ECO:0000256" key="6">
    <source>
        <dbReference type="ARBA" id="ARBA00023315"/>
    </source>
</evidence>
<evidence type="ECO:0000256" key="2">
    <source>
        <dbReference type="ARBA" id="ARBA00022475"/>
    </source>
</evidence>
<keyword evidence="4" id="KW-0808">Transferase</keyword>
<gene>
    <name evidence="7" type="ORF">UFOPK2918_00115</name>
</gene>